<gene>
    <name evidence="4" type="ORF">IAD17_06970</name>
</gene>
<name>A0A9D1HYJ7_9ACTN</name>
<dbReference type="SUPFAM" id="SSF56601">
    <property type="entry name" value="beta-lactamase/transpeptidase-like"/>
    <property type="match status" value="1"/>
</dbReference>
<dbReference type="EMBL" id="DVMQ01000018">
    <property type="protein sequence ID" value="HIU24647.1"/>
    <property type="molecule type" value="Genomic_DNA"/>
</dbReference>
<feature type="compositionally biased region" description="Basic residues" evidence="1">
    <location>
        <begin position="1"/>
        <end position="12"/>
    </location>
</feature>
<comment type="caution">
    <text evidence="4">The sequence shown here is derived from an EMBL/GenBank/DDBJ whole genome shotgun (WGS) entry which is preliminary data.</text>
</comment>
<feature type="region of interest" description="Disordered" evidence="1">
    <location>
        <begin position="1"/>
        <end position="21"/>
    </location>
</feature>
<dbReference type="GO" id="GO:0030655">
    <property type="term" value="P:beta-lactam antibiotic catabolic process"/>
    <property type="evidence" value="ECO:0007669"/>
    <property type="project" value="InterPro"/>
</dbReference>
<dbReference type="GO" id="GO:0046677">
    <property type="term" value="P:response to antibiotic"/>
    <property type="evidence" value="ECO:0007669"/>
    <property type="project" value="InterPro"/>
</dbReference>
<dbReference type="InterPro" id="IPR012338">
    <property type="entry name" value="Beta-lactam/transpept-like"/>
</dbReference>
<dbReference type="PANTHER" id="PTHR35333:SF4">
    <property type="entry name" value="SLR0121 PROTEIN"/>
    <property type="match status" value="1"/>
</dbReference>
<keyword evidence="2" id="KW-1133">Transmembrane helix</keyword>
<dbReference type="Gene3D" id="3.40.710.10">
    <property type="entry name" value="DD-peptidase/beta-lactamase superfamily"/>
    <property type="match status" value="1"/>
</dbReference>
<feature type="transmembrane region" description="Helical" evidence="2">
    <location>
        <begin position="51"/>
        <end position="70"/>
    </location>
</feature>
<evidence type="ECO:0000313" key="5">
    <source>
        <dbReference type="Proteomes" id="UP000824078"/>
    </source>
</evidence>
<feature type="compositionally biased region" description="Low complexity" evidence="1">
    <location>
        <begin position="82"/>
        <end position="114"/>
    </location>
</feature>
<keyword evidence="2" id="KW-0812">Transmembrane</keyword>
<evidence type="ECO:0000256" key="2">
    <source>
        <dbReference type="SAM" id="Phobius"/>
    </source>
</evidence>
<dbReference type="AlphaFoldDB" id="A0A9D1HYJ7"/>
<feature type="domain" description="Beta-lactamase class A catalytic" evidence="3">
    <location>
        <begin position="190"/>
        <end position="323"/>
    </location>
</feature>
<dbReference type="Pfam" id="PF13354">
    <property type="entry name" value="Beta-lactamase2"/>
    <property type="match status" value="2"/>
</dbReference>
<reference evidence="4" key="2">
    <citation type="journal article" date="2021" name="PeerJ">
        <title>Extensive microbial diversity within the chicken gut microbiome revealed by metagenomics and culture.</title>
        <authorList>
            <person name="Gilroy R."/>
            <person name="Ravi A."/>
            <person name="Getino M."/>
            <person name="Pursley I."/>
            <person name="Horton D.L."/>
            <person name="Alikhan N.F."/>
            <person name="Baker D."/>
            <person name="Gharbi K."/>
            <person name="Hall N."/>
            <person name="Watson M."/>
            <person name="Adriaenssens E.M."/>
            <person name="Foster-Nyarko E."/>
            <person name="Jarju S."/>
            <person name="Secka A."/>
            <person name="Antonio M."/>
            <person name="Oren A."/>
            <person name="Chaudhuri R.R."/>
            <person name="La Ragione R."/>
            <person name="Hildebrand F."/>
            <person name="Pallen M.J."/>
        </authorList>
    </citation>
    <scope>NUCLEOTIDE SEQUENCE</scope>
    <source>
        <strain evidence="4">ChiHjej12B11-29160</strain>
    </source>
</reference>
<evidence type="ECO:0000259" key="3">
    <source>
        <dbReference type="Pfam" id="PF13354"/>
    </source>
</evidence>
<feature type="domain" description="Beta-lactamase class A catalytic" evidence="3">
    <location>
        <begin position="142"/>
        <end position="179"/>
    </location>
</feature>
<proteinExistence type="predicted"/>
<reference evidence="4" key="1">
    <citation type="submission" date="2020-10" db="EMBL/GenBank/DDBJ databases">
        <authorList>
            <person name="Gilroy R."/>
        </authorList>
    </citation>
    <scope>NUCLEOTIDE SEQUENCE</scope>
    <source>
        <strain evidence="4">ChiHjej12B11-29160</strain>
    </source>
</reference>
<feature type="region of interest" description="Disordered" evidence="1">
    <location>
        <begin position="79"/>
        <end position="114"/>
    </location>
</feature>
<evidence type="ECO:0000256" key="1">
    <source>
        <dbReference type="SAM" id="MobiDB-lite"/>
    </source>
</evidence>
<dbReference type="InterPro" id="IPR000871">
    <property type="entry name" value="Beta-lactam_class-A"/>
</dbReference>
<keyword evidence="4" id="KW-0378">Hydrolase</keyword>
<dbReference type="Proteomes" id="UP000824078">
    <property type="component" value="Unassembled WGS sequence"/>
</dbReference>
<dbReference type="PANTHER" id="PTHR35333">
    <property type="entry name" value="BETA-LACTAMASE"/>
    <property type="match status" value="1"/>
</dbReference>
<evidence type="ECO:0000313" key="4">
    <source>
        <dbReference type="EMBL" id="HIU24647.1"/>
    </source>
</evidence>
<dbReference type="InterPro" id="IPR045155">
    <property type="entry name" value="Beta-lactam_cat"/>
</dbReference>
<accession>A0A9D1HYJ7</accession>
<protein>
    <submittedName>
        <fullName evidence="4">Serine hydrolase</fullName>
    </submittedName>
</protein>
<sequence>MKQKRSHTHKNEHRLARLSSSSHAAYSKMKHSFTSGSQSQRLHVLHNKRSLRIVLVVFGFVLILGIILIVRTCTSAPSQATESNNAASEESASDSSSENEIVTTTTPEGITFTGPASFPDSDAYATLVAAINTFESNGFSLGFTLTDIDSGNSISYNADQTFYSASTIKAPYVIALYESNEHSMNYLGSSETVQNCLVYSDNEAYESLRNSYGSTFMYDWLVAAGFSEEDAQALYGRGYADITPNQLAAMWLHAYDYLTSGSANALQLQEYLEVSENSCIHALTTDTYTAWTKPGWYPSSDLAATNDAGIVQSDSGTYVVAIMSNAPQDFAALIPVVDAVNMAHGELTGGSTSSLITPQTQIPSDS</sequence>
<organism evidence="4 5">
    <name type="scientific">Candidatus Coprovicinus avistercoris</name>
    <dbReference type="NCBI Taxonomy" id="2840754"/>
    <lineage>
        <taxon>Bacteria</taxon>
        <taxon>Bacillati</taxon>
        <taxon>Actinomycetota</taxon>
        <taxon>Coriobacteriia</taxon>
        <taxon>Coriobacteriales</taxon>
        <taxon>Coriobacteriaceae</taxon>
        <taxon>Coriobacteriaceae incertae sedis</taxon>
        <taxon>Candidatus Coprovicinus</taxon>
    </lineage>
</organism>
<dbReference type="GO" id="GO:0008800">
    <property type="term" value="F:beta-lactamase activity"/>
    <property type="evidence" value="ECO:0007669"/>
    <property type="project" value="InterPro"/>
</dbReference>
<keyword evidence="2" id="KW-0472">Membrane</keyword>